<dbReference type="Pfam" id="PF02566">
    <property type="entry name" value="OsmC"/>
    <property type="match status" value="1"/>
</dbReference>
<feature type="transmembrane region" description="Helical" evidence="1">
    <location>
        <begin position="37"/>
        <end position="58"/>
    </location>
</feature>
<accession>A0A933MLB5</accession>
<proteinExistence type="predicted"/>
<keyword evidence="1" id="KW-0472">Membrane</keyword>
<protein>
    <submittedName>
        <fullName evidence="2">OsmC family protein</fullName>
    </submittedName>
</protein>
<dbReference type="Gene3D" id="3.30.300.20">
    <property type="match status" value="1"/>
</dbReference>
<keyword evidence="1" id="KW-1133">Transmembrane helix</keyword>
<name>A0A933MLB5_UNCT6</name>
<sequence length="135" mass="14987">MPLTLQWVKDLQFVAEDEKGHGLVVESRKDGIPAGFAPMQLVLLAAAGCMAMDMVSILQKKKMDIKGFRVLMDGKRAEEHPKRFTEMNFVYEVKGDIPKEAVDEAIRLSQEKYCSVSATIRQGAVMNIESKVVAG</sequence>
<dbReference type="InterPro" id="IPR015946">
    <property type="entry name" value="KH_dom-like_a/b"/>
</dbReference>
<comment type="caution">
    <text evidence="2">The sequence shown here is derived from an EMBL/GenBank/DDBJ whole genome shotgun (WGS) entry which is preliminary data.</text>
</comment>
<dbReference type="PANTHER" id="PTHR34352:SF1">
    <property type="entry name" value="PROTEIN YHFA"/>
    <property type="match status" value="1"/>
</dbReference>
<keyword evidence="1" id="KW-0812">Transmembrane</keyword>
<reference evidence="2" key="1">
    <citation type="submission" date="2020-07" db="EMBL/GenBank/DDBJ databases">
        <title>Huge and variable diversity of episymbiotic CPR bacteria and DPANN archaea in groundwater ecosystems.</title>
        <authorList>
            <person name="He C.Y."/>
            <person name="Keren R."/>
            <person name="Whittaker M."/>
            <person name="Farag I.F."/>
            <person name="Doudna J."/>
            <person name="Cate J.H.D."/>
            <person name="Banfield J.F."/>
        </authorList>
    </citation>
    <scope>NUCLEOTIDE SEQUENCE</scope>
    <source>
        <strain evidence="2">NC_groundwater_1520_Pr4_B-0.1um_53_5</strain>
    </source>
</reference>
<evidence type="ECO:0000313" key="3">
    <source>
        <dbReference type="Proteomes" id="UP000736328"/>
    </source>
</evidence>
<gene>
    <name evidence="2" type="ORF">HY768_11730</name>
</gene>
<organism evidence="2 3">
    <name type="scientific">candidate division TA06 bacterium</name>
    <dbReference type="NCBI Taxonomy" id="2250710"/>
    <lineage>
        <taxon>Bacteria</taxon>
        <taxon>Bacteria division TA06</taxon>
    </lineage>
</organism>
<dbReference type="SUPFAM" id="SSF82784">
    <property type="entry name" value="OsmC-like"/>
    <property type="match status" value="1"/>
</dbReference>
<dbReference type="AlphaFoldDB" id="A0A933MLB5"/>
<dbReference type="InterPro" id="IPR036102">
    <property type="entry name" value="OsmC/Ohrsf"/>
</dbReference>
<dbReference type="Proteomes" id="UP000736328">
    <property type="component" value="Unassembled WGS sequence"/>
</dbReference>
<dbReference type="PANTHER" id="PTHR34352">
    <property type="entry name" value="PROTEIN YHFA"/>
    <property type="match status" value="1"/>
</dbReference>
<dbReference type="EMBL" id="JACQXR010000165">
    <property type="protein sequence ID" value="MBI4727863.1"/>
    <property type="molecule type" value="Genomic_DNA"/>
</dbReference>
<evidence type="ECO:0000256" key="1">
    <source>
        <dbReference type="SAM" id="Phobius"/>
    </source>
</evidence>
<dbReference type="InterPro" id="IPR003718">
    <property type="entry name" value="OsmC/Ohr_fam"/>
</dbReference>
<evidence type="ECO:0000313" key="2">
    <source>
        <dbReference type="EMBL" id="MBI4727863.1"/>
    </source>
</evidence>